<comment type="subcellular location">
    <subcellularLocation>
        <location evidence="1">Nucleus</location>
    </subcellularLocation>
</comment>
<dbReference type="PANTHER" id="PTHR15441:SF2">
    <property type="entry name" value="RIBONUCLEASE P_MRP PROTEIN SUBUNIT POP5"/>
    <property type="match status" value="1"/>
</dbReference>
<dbReference type="InterPro" id="IPR002759">
    <property type="entry name" value="Pop5/Rpp14/Rnp2-like"/>
</dbReference>
<keyword evidence="4" id="KW-0539">Nucleus</keyword>
<dbReference type="GO" id="GO:0001682">
    <property type="term" value="P:tRNA 5'-leader removal"/>
    <property type="evidence" value="ECO:0007669"/>
    <property type="project" value="InterPro"/>
</dbReference>
<comment type="catalytic activity">
    <reaction evidence="5">
        <text>Endonucleolytic cleavage of RNA, removing 5'-extranucleotides from tRNA precursor.</text>
        <dbReference type="EC" id="3.1.26.5"/>
    </reaction>
</comment>
<dbReference type="EMBL" id="MU128955">
    <property type="protein sequence ID" value="KAF9514957.1"/>
    <property type="molecule type" value="Genomic_DNA"/>
</dbReference>
<dbReference type="Pfam" id="PF01900">
    <property type="entry name" value="RNase_P_Rpp14"/>
    <property type="match status" value="1"/>
</dbReference>
<evidence type="ECO:0000256" key="3">
    <source>
        <dbReference type="ARBA" id="ARBA00022694"/>
    </source>
</evidence>
<evidence type="ECO:0000256" key="1">
    <source>
        <dbReference type="ARBA" id="ARBA00004123"/>
    </source>
</evidence>
<reference evidence="6" key="1">
    <citation type="journal article" date="2020" name="Nat. Commun.">
        <title>Large-scale genome sequencing of mycorrhizal fungi provides insights into the early evolution of symbiotic traits.</title>
        <authorList>
            <person name="Miyauchi S."/>
            <person name="Kiss E."/>
            <person name="Kuo A."/>
            <person name="Drula E."/>
            <person name="Kohler A."/>
            <person name="Sanchez-Garcia M."/>
            <person name="Morin E."/>
            <person name="Andreopoulos B."/>
            <person name="Barry K.W."/>
            <person name="Bonito G."/>
            <person name="Buee M."/>
            <person name="Carver A."/>
            <person name="Chen C."/>
            <person name="Cichocki N."/>
            <person name="Clum A."/>
            <person name="Culley D."/>
            <person name="Crous P.W."/>
            <person name="Fauchery L."/>
            <person name="Girlanda M."/>
            <person name="Hayes R.D."/>
            <person name="Keri Z."/>
            <person name="LaButti K."/>
            <person name="Lipzen A."/>
            <person name="Lombard V."/>
            <person name="Magnuson J."/>
            <person name="Maillard F."/>
            <person name="Murat C."/>
            <person name="Nolan M."/>
            <person name="Ohm R.A."/>
            <person name="Pangilinan J."/>
            <person name="Pereira M.F."/>
            <person name="Perotto S."/>
            <person name="Peter M."/>
            <person name="Pfister S."/>
            <person name="Riley R."/>
            <person name="Sitrit Y."/>
            <person name="Stielow J.B."/>
            <person name="Szollosi G."/>
            <person name="Zifcakova L."/>
            <person name="Stursova M."/>
            <person name="Spatafora J.W."/>
            <person name="Tedersoo L."/>
            <person name="Vaario L.M."/>
            <person name="Yamada A."/>
            <person name="Yan M."/>
            <person name="Wang P."/>
            <person name="Xu J."/>
            <person name="Bruns T."/>
            <person name="Baldrian P."/>
            <person name="Vilgalys R."/>
            <person name="Dunand C."/>
            <person name="Henrissat B."/>
            <person name="Grigoriev I.V."/>
            <person name="Hibbett D."/>
            <person name="Nagy L.G."/>
            <person name="Martin F.M."/>
        </authorList>
    </citation>
    <scope>NUCLEOTIDE SEQUENCE</scope>
    <source>
        <strain evidence="6">UP504</strain>
    </source>
</reference>
<evidence type="ECO:0000313" key="6">
    <source>
        <dbReference type="EMBL" id="KAF9514957.1"/>
    </source>
</evidence>
<dbReference type="GO" id="GO:0004526">
    <property type="term" value="F:ribonuclease P activity"/>
    <property type="evidence" value="ECO:0007669"/>
    <property type="project" value="UniProtKB-EC"/>
</dbReference>
<accession>A0A9P6DV49</accession>
<dbReference type="GO" id="GO:0033204">
    <property type="term" value="F:ribonuclease P RNA binding"/>
    <property type="evidence" value="ECO:0007669"/>
    <property type="project" value="InterPro"/>
</dbReference>
<dbReference type="OrthoDB" id="24745at2759"/>
<evidence type="ECO:0000256" key="2">
    <source>
        <dbReference type="ARBA" id="ARBA00010800"/>
    </source>
</evidence>
<protein>
    <recommendedName>
        <fullName evidence="5">Ribonuclease P/MRP protein subunit POP5</fullName>
        <ecNumber evidence="5">3.1.26.5</ecNumber>
    </recommendedName>
</protein>
<dbReference type="GO" id="GO:0000172">
    <property type="term" value="C:ribonuclease MRP complex"/>
    <property type="evidence" value="ECO:0007669"/>
    <property type="project" value="TreeGrafter"/>
</dbReference>
<evidence type="ECO:0000256" key="4">
    <source>
        <dbReference type="ARBA" id="ARBA00023242"/>
    </source>
</evidence>
<name>A0A9P6DV49_9AGAM</name>
<sequence>MVRFKNRWLLVEFIPIDVRPTNSTAVTSKTVWNALKESVIFNFGETGWGAVGGSLTVKYFSPMTGICIIRVARDHHRIAWGAVTLITSLDGFRYIPRTVHVAGTIKKAQLAAIQHDREVVARLRSKYKTSSPGDEYTAYLTSSRANIEAIQE</sequence>
<organism evidence="6 7">
    <name type="scientific">Hydnum rufescens UP504</name>
    <dbReference type="NCBI Taxonomy" id="1448309"/>
    <lineage>
        <taxon>Eukaryota</taxon>
        <taxon>Fungi</taxon>
        <taxon>Dikarya</taxon>
        <taxon>Basidiomycota</taxon>
        <taxon>Agaricomycotina</taxon>
        <taxon>Agaricomycetes</taxon>
        <taxon>Cantharellales</taxon>
        <taxon>Hydnaceae</taxon>
        <taxon>Hydnum</taxon>
    </lineage>
</organism>
<dbReference type="EC" id="3.1.26.5" evidence="5"/>
<dbReference type="GO" id="GO:0005730">
    <property type="term" value="C:nucleolus"/>
    <property type="evidence" value="ECO:0007669"/>
    <property type="project" value="TreeGrafter"/>
</dbReference>
<evidence type="ECO:0000256" key="5">
    <source>
        <dbReference type="PIRNR" id="PIRNR023803"/>
    </source>
</evidence>
<evidence type="ECO:0000313" key="7">
    <source>
        <dbReference type="Proteomes" id="UP000886523"/>
    </source>
</evidence>
<dbReference type="PANTHER" id="PTHR15441">
    <property type="entry name" value="RIBONUCLEASE P PROTEIN SUBUNIT P14"/>
    <property type="match status" value="1"/>
</dbReference>
<dbReference type="SUPFAM" id="SSF160350">
    <property type="entry name" value="Rnp2-like"/>
    <property type="match status" value="1"/>
</dbReference>
<comment type="similarity">
    <text evidence="2 5">Belongs to the eukaryotic/archaeal RNase P protein component 2 family.</text>
</comment>
<comment type="caution">
    <text evidence="6">The sequence shown here is derived from an EMBL/GenBank/DDBJ whole genome shotgun (WGS) entry which is preliminary data.</text>
</comment>
<keyword evidence="7" id="KW-1185">Reference proteome</keyword>
<dbReference type="AlphaFoldDB" id="A0A9P6DV49"/>
<dbReference type="PIRSF" id="PIRSF023803">
    <property type="entry name" value="Ribonuclease_P_prd"/>
    <property type="match status" value="1"/>
</dbReference>
<keyword evidence="3 5" id="KW-0819">tRNA processing</keyword>
<dbReference type="InterPro" id="IPR038085">
    <property type="entry name" value="Rnp2-like_sf"/>
</dbReference>
<proteinExistence type="inferred from homology"/>
<dbReference type="InterPro" id="IPR016819">
    <property type="entry name" value="RNase_P/MRP_POP5"/>
</dbReference>
<comment type="function">
    <text evidence="5">Component of ribonuclease P, a protein complex that generates mature tRNA molecules by cleaving their 5'-ends.</text>
</comment>
<dbReference type="Gene3D" id="3.30.70.3250">
    <property type="entry name" value="Ribonuclease P, Pop5 subunit"/>
    <property type="match status" value="1"/>
</dbReference>
<dbReference type="GO" id="GO:0030681">
    <property type="term" value="C:multimeric ribonuclease P complex"/>
    <property type="evidence" value="ECO:0007669"/>
    <property type="project" value="TreeGrafter"/>
</dbReference>
<gene>
    <name evidence="6" type="ORF">BS47DRAFT_1381744</name>
</gene>
<dbReference type="Proteomes" id="UP000886523">
    <property type="component" value="Unassembled WGS sequence"/>
</dbReference>